<dbReference type="PANTHER" id="PTHR43289:SF6">
    <property type="entry name" value="SERINE_THREONINE-PROTEIN KINASE NEKL-3"/>
    <property type="match status" value="1"/>
</dbReference>
<evidence type="ECO:0000256" key="7">
    <source>
        <dbReference type="PROSITE-ProRule" id="PRU10141"/>
    </source>
</evidence>
<gene>
    <name evidence="11" type="ORF">EDF62_2621</name>
</gene>
<dbReference type="Pfam" id="PF00069">
    <property type="entry name" value="Pkinase"/>
    <property type="match status" value="1"/>
</dbReference>
<evidence type="ECO:0000256" key="6">
    <source>
        <dbReference type="ARBA" id="ARBA00022840"/>
    </source>
</evidence>
<dbReference type="PANTHER" id="PTHR43289">
    <property type="entry name" value="MITOGEN-ACTIVATED PROTEIN KINASE KINASE KINASE 20-RELATED"/>
    <property type="match status" value="1"/>
</dbReference>
<keyword evidence="4 7" id="KW-0547">Nucleotide-binding</keyword>
<dbReference type="SUPFAM" id="SSF56112">
    <property type="entry name" value="Protein kinase-like (PK-like)"/>
    <property type="match status" value="1"/>
</dbReference>
<name>A0A4R6RW01_9MICO</name>
<keyword evidence="3" id="KW-0808">Transferase</keyword>
<evidence type="ECO:0000256" key="9">
    <source>
        <dbReference type="SAM" id="Phobius"/>
    </source>
</evidence>
<dbReference type="PROSITE" id="PS50011">
    <property type="entry name" value="PROTEIN_KINASE_DOM"/>
    <property type="match status" value="1"/>
</dbReference>
<dbReference type="Gene3D" id="1.10.510.10">
    <property type="entry name" value="Transferase(Phosphotransferase) domain 1"/>
    <property type="match status" value="1"/>
</dbReference>
<keyword evidence="12" id="KW-1185">Reference proteome</keyword>
<comment type="caution">
    <text evidence="11">The sequence shown here is derived from an EMBL/GenBank/DDBJ whole genome shotgun (WGS) entry which is preliminary data.</text>
</comment>
<keyword evidence="2 11" id="KW-0723">Serine/threonine-protein kinase</keyword>
<dbReference type="AlphaFoldDB" id="A0A4R6RW01"/>
<evidence type="ECO:0000256" key="5">
    <source>
        <dbReference type="ARBA" id="ARBA00022777"/>
    </source>
</evidence>
<evidence type="ECO:0000256" key="8">
    <source>
        <dbReference type="SAM" id="MobiDB-lite"/>
    </source>
</evidence>
<dbReference type="EC" id="2.7.11.1" evidence="1"/>
<dbReference type="SMART" id="SM00220">
    <property type="entry name" value="S_TKc"/>
    <property type="match status" value="1"/>
</dbReference>
<evidence type="ECO:0000256" key="2">
    <source>
        <dbReference type="ARBA" id="ARBA00022527"/>
    </source>
</evidence>
<dbReference type="RefSeq" id="WP_133617310.1">
    <property type="nucleotide sequence ID" value="NZ_SNYA01000006.1"/>
</dbReference>
<feature type="transmembrane region" description="Helical" evidence="9">
    <location>
        <begin position="353"/>
        <end position="376"/>
    </location>
</feature>
<organism evidence="11 12">
    <name type="scientific">Leucobacter luti</name>
    <dbReference type="NCBI Taxonomy" id="340320"/>
    <lineage>
        <taxon>Bacteria</taxon>
        <taxon>Bacillati</taxon>
        <taxon>Actinomycetota</taxon>
        <taxon>Actinomycetes</taxon>
        <taxon>Micrococcales</taxon>
        <taxon>Microbacteriaceae</taxon>
        <taxon>Leucobacter</taxon>
    </lineage>
</organism>
<keyword evidence="9" id="KW-0472">Membrane</keyword>
<dbReference type="OrthoDB" id="9762169at2"/>
<reference evidence="11 12" key="1">
    <citation type="submission" date="2019-03" db="EMBL/GenBank/DDBJ databases">
        <title>Genomic analyses of the natural microbiome of Caenorhabditis elegans.</title>
        <authorList>
            <person name="Samuel B."/>
        </authorList>
    </citation>
    <scope>NUCLEOTIDE SEQUENCE [LARGE SCALE GENOMIC DNA]</scope>
    <source>
        <strain evidence="11 12">JUb18</strain>
    </source>
</reference>
<dbReference type="InterPro" id="IPR011009">
    <property type="entry name" value="Kinase-like_dom_sf"/>
</dbReference>
<dbReference type="GO" id="GO:0005524">
    <property type="term" value="F:ATP binding"/>
    <property type="evidence" value="ECO:0007669"/>
    <property type="project" value="UniProtKB-UniRule"/>
</dbReference>
<protein>
    <recommendedName>
        <fullName evidence="1">non-specific serine/threonine protein kinase</fullName>
        <ecNumber evidence="1">2.7.11.1</ecNumber>
    </recommendedName>
</protein>
<dbReference type="Gene3D" id="3.30.200.20">
    <property type="entry name" value="Phosphorylase Kinase, domain 1"/>
    <property type="match status" value="1"/>
</dbReference>
<dbReference type="GO" id="GO:0004674">
    <property type="term" value="F:protein serine/threonine kinase activity"/>
    <property type="evidence" value="ECO:0007669"/>
    <property type="project" value="UniProtKB-KW"/>
</dbReference>
<evidence type="ECO:0000259" key="10">
    <source>
        <dbReference type="PROSITE" id="PS50011"/>
    </source>
</evidence>
<accession>A0A4R6RW01</accession>
<proteinExistence type="predicted"/>
<dbReference type="CDD" id="cd14014">
    <property type="entry name" value="STKc_PknB_like"/>
    <property type="match status" value="1"/>
</dbReference>
<dbReference type="PROSITE" id="PS00108">
    <property type="entry name" value="PROTEIN_KINASE_ST"/>
    <property type="match status" value="1"/>
</dbReference>
<feature type="domain" description="Protein kinase" evidence="10">
    <location>
        <begin position="15"/>
        <end position="277"/>
    </location>
</feature>
<dbReference type="InterPro" id="IPR008271">
    <property type="entry name" value="Ser/Thr_kinase_AS"/>
</dbReference>
<evidence type="ECO:0000256" key="1">
    <source>
        <dbReference type="ARBA" id="ARBA00012513"/>
    </source>
</evidence>
<dbReference type="InterPro" id="IPR017441">
    <property type="entry name" value="Protein_kinase_ATP_BS"/>
</dbReference>
<dbReference type="PROSITE" id="PS00107">
    <property type="entry name" value="PROTEIN_KINASE_ATP"/>
    <property type="match status" value="1"/>
</dbReference>
<evidence type="ECO:0000256" key="4">
    <source>
        <dbReference type="ARBA" id="ARBA00022741"/>
    </source>
</evidence>
<dbReference type="InterPro" id="IPR000719">
    <property type="entry name" value="Prot_kinase_dom"/>
</dbReference>
<dbReference type="EMBL" id="SNYA01000006">
    <property type="protein sequence ID" value="TDP90964.1"/>
    <property type="molecule type" value="Genomic_DNA"/>
</dbReference>
<feature type="binding site" evidence="7">
    <location>
        <position position="44"/>
    </location>
    <ligand>
        <name>ATP</name>
        <dbReference type="ChEBI" id="CHEBI:30616"/>
    </ligand>
</feature>
<feature type="region of interest" description="Disordered" evidence="8">
    <location>
        <begin position="315"/>
        <end position="339"/>
    </location>
</feature>
<sequence length="380" mass="39968">MADQRVAEQPGIPGFSFVRPLGSGGFAQVYLYEQDLPRRVVAVKVLDSAPDRRDVFEREADAMAGLSAHPSIVSIYQAGIALSGRPYLVMEYCPASLGALTKGSPAPLNEVLDAGVRLAGALETAHRAGMLHRDIKPSNVLVTQLGRPALSDFGIARSLADSALPSEEVAMSVPWSAPEVVRLDSAGSVASEIWSLAATLYTFAAGRSPFEDENRERNTRAKLIERIGKAEVRPIPGATGYAPFDAVLARAMQRTPGARFASMAEFGSALQDVQRGFGYDVTPLEIIADAWQPRADLLADPQLSAAQPVRGPVVSAIPGRQTRAQARDARRAEQSATDADGVVADRAISPARAALIGAGITLGIVLGIGALVWAVIGGAG</sequence>
<evidence type="ECO:0000313" key="11">
    <source>
        <dbReference type="EMBL" id="TDP90964.1"/>
    </source>
</evidence>
<dbReference type="Proteomes" id="UP000295601">
    <property type="component" value="Unassembled WGS sequence"/>
</dbReference>
<evidence type="ECO:0000313" key="12">
    <source>
        <dbReference type="Proteomes" id="UP000295601"/>
    </source>
</evidence>
<keyword evidence="9" id="KW-1133">Transmembrane helix</keyword>
<keyword evidence="5 11" id="KW-0418">Kinase</keyword>
<keyword evidence="9" id="KW-0812">Transmembrane</keyword>
<keyword evidence="6 7" id="KW-0067">ATP-binding</keyword>
<evidence type="ECO:0000256" key="3">
    <source>
        <dbReference type="ARBA" id="ARBA00022679"/>
    </source>
</evidence>